<dbReference type="PROSITE" id="PS50043">
    <property type="entry name" value="HTH_LUXR_2"/>
    <property type="match status" value="1"/>
</dbReference>
<keyword evidence="2" id="KW-0238">DNA-binding</keyword>
<dbReference type="SUPFAM" id="SSF52540">
    <property type="entry name" value="P-loop containing nucleoside triphosphate hydrolases"/>
    <property type="match status" value="1"/>
</dbReference>
<dbReference type="InterPro" id="IPR027417">
    <property type="entry name" value="P-loop_NTPase"/>
</dbReference>
<gene>
    <name evidence="5" type="ORF">ACFSW5_16625</name>
</gene>
<dbReference type="EMBL" id="JBHUMY010000019">
    <property type="protein sequence ID" value="MFD2661881.1"/>
    <property type="molecule type" value="Genomic_DNA"/>
</dbReference>
<keyword evidence="1" id="KW-0805">Transcription regulation</keyword>
<dbReference type="Gene3D" id="1.10.10.10">
    <property type="entry name" value="Winged helix-like DNA-binding domain superfamily/Winged helix DNA-binding domain"/>
    <property type="match status" value="1"/>
</dbReference>
<dbReference type="SMART" id="SM00421">
    <property type="entry name" value="HTH_LUXR"/>
    <property type="match status" value="1"/>
</dbReference>
<comment type="caution">
    <text evidence="5">The sequence shown here is derived from an EMBL/GenBank/DDBJ whole genome shotgun (WGS) entry which is preliminary data.</text>
</comment>
<feature type="domain" description="HTH luxR-type" evidence="4">
    <location>
        <begin position="629"/>
        <end position="693"/>
    </location>
</feature>
<accession>A0ABW5QZF6</accession>
<proteinExistence type="predicted"/>
<dbReference type="CDD" id="cd06170">
    <property type="entry name" value="LuxR_C_like"/>
    <property type="match status" value="1"/>
</dbReference>
<sequence>MNDIPKRTRTWGENLDDWERRLIVGREKEQNDFHHFLNGSGGFAHKPLLRVTGPAGIGKTFLLKLWRREAKERGIVWLDADASVRMKPVEWLTALAKELPSAKLPAEASDAAPEAGSGSRESSLLEACLHALNNGGGDASTRIVLCLDACDGAGRLEQWLGSAFFPRLGMHVKVVMAGRAFSHRQSLAEWGHLTATMPLGRLSEREVSRYAARCGLDAEMAQRLWLASKGHPLTMALAAEAIRERGDRWPYDAAAHAELFEQVVEDWLREIPDEEMRELLSYASVLRVFNRESLAAVYGKAVSSTAFERLIGSWYAERTATGWALQPQLKEALEWRFKRREPVRYGEVRKRAASYVLCRLYEARHAAGAMDASMTDLLYYAEHPILKAHFHMRADEGYRWVPLDASRVARAAAYLDRRRTEAGTQQIVCGHPENGEVFRYELSGEESLLRIRDIGLRELQDRRSIVKLLVGETEEVLGLAVIWPITPHTVAKLREDRYTASYLRAQRPETLKQLLQNKSAFIRTIDIANMADDGLRHQSFGLMLDCLYEFDIIAASPPPVKFYEDSHRSVGFEPVSGAVHDAYGAAKWAQVYELQLQGSGFLDYAVRMLQGVEQPQAAAERSVGAGGGIAKPEEPLTEREAEIAGLMAEGRTNAEIAAEVYLSIVTVKKHVGAIYRKYGVTNRAQLMAKLLKG</sequence>
<dbReference type="PRINTS" id="PR00038">
    <property type="entry name" value="HTHLUXR"/>
</dbReference>
<protein>
    <submittedName>
        <fullName evidence="5">LuxR C-terminal-related transcriptional regulator</fullName>
    </submittedName>
</protein>
<evidence type="ECO:0000256" key="1">
    <source>
        <dbReference type="ARBA" id="ARBA00023015"/>
    </source>
</evidence>
<evidence type="ECO:0000313" key="5">
    <source>
        <dbReference type="EMBL" id="MFD2661881.1"/>
    </source>
</evidence>
<dbReference type="InterPro" id="IPR000792">
    <property type="entry name" value="Tscrpt_reg_LuxR_C"/>
</dbReference>
<evidence type="ECO:0000313" key="6">
    <source>
        <dbReference type="Proteomes" id="UP001597493"/>
    </source>
</evidence>
<evidence type="ECO:0000259" key="4">
    <source>
        <dbReference type="PROSITE" id="PS50043"/>
    </source>
</evidence>
<reference evidence="6" key="1">
    <citation type="journal article" date="2019" name="Int. J. Syst. Evol. Microbiol.">
        <title>The Global Catalogue of Microorganisms (GCM) 10K type strain sequencing project: providing services to taxonomists for standard genome sequencing and annotation.</title>
        <authorList>
            <consortium name="The Broad Institute Genomics Platform"/>
            <consortium name="The Broad Institute Genome Sequencing Center for Infectious Disease"/>
            <person name="Wu L."/>
            <person name="Ma J."/>
        </authorList>
    </citation>
    <scope>NUCLEOTIDE SEQUENCE [LARGE SCALE GENOMIC DNA]</scope>
    <source>
        <strain evidence="6">TISTR 1827</strain>
    </source>
</reference>
<keyword evidence="6" id="KW-1185">Reference proteome</keyword>
<evidence type="ECO:0000256" key="3">
    <source>
        <dbReference type="ARBA" id="ARBA00023163"/>
    </source>
</evidence>
<dbReference type="SUPFAM" id="SSF46894">
    <property type="entry name" value="C-terminal effector domain of the bipartite response regulators"/>
    <property type="match status" value="1"/>
</dbReference>
<dbReference type="PROSITE" id="PS00622">
    <property type="entry name" value="HTH_LUXR_1"/>
    <property type="match status" value="1"/>
</dbReference>
<dbReference type="InterPro" id="IPR036388">
    <property type="entry name" value="WH-like_DNA-bd_sf"/>
</dbReference>
<dbReference type="Proteomes" id="UP001597493">
    <property type="component" value="Unassembled WGS sequence"/>
</dbReference>
<evidence type="ECO:0000256" key="2">
    <source>
        <dbReference type="ARBA" id="ARBA00023125"/>
    </source>
</evidence>
<dbReference type="Pfam" id="PF13191">
    <property type="entry name" value="AAA_16"/>
    <property type="match status" value="1"/>
</dbReference>
<organism evidence="5 6">
    <name type="scientific">Paenibacillus thailandensis</name>
    <dbReference type="NCBI Taxonomy" id="393250"/>
    <lineage>
        <taxon>Bacteria</taxon>
        <taxon>Bacillati</taxon>
        <taxon>Bacillota</taxon>
        <taxon>Bacilli</taxon>
        <taxon>Bacillales</taxon>
        <taxon>Paenibacillaceae</taxon>
        <taxon>Paenibacillus</taxon>
    </lineage>
</organism>
<dbReference type="InterPro" id="IPR041664">
    <property type="entry name" value="AAA_16"/>
</dbReference>
<dbReference type="InterPro" id="IPR016032">
    <property type="entry name" value="Sig_transdc_resp-reg_C-effctor"/>
</dbReference>
<dbReference type="PANTHER" id="PTHR44688">
    <property type="entry name" value="DNA-BINDING TRANSCRIPTIONAL ACTIVATOR DEVR_DOSR"/>
    <property type="match status" value="1"/>
</dbReference>
<dbReference type="Gene3D" id="3.40.50.300">
    <property type="entry name" value="P-loop containing nucleotide triphosphate hydrolases"/>
    <property type="match status" value="1"/>
</dbReference>
<keyword evidence="3" id="KW-0804">Transcription</keyword>
<dbReference type="RefSeq" id="WP_379275417.1">
    <property type="nucleotide sequence ID" value="NZ_JBHUGT010000033.1"/>
</dbReference>
<dbReference type="Pfam" id="PF00196">
    <property type="entry name" value="GerE"/>
    <property type="match status" value="1"/>
</dbReference>
<name>A0ABW5QZF6_9BACL</name>
<dbReference type="PANTHER" id="PTHR44688:SF16">
    <property type="entry name" value="DNA-BINDING TRANSCRIPTIONAL ACTIVATOR DEVR_DOSR"/>
    <property type="match status" value="1"/>
</dbReference>